<reference evidence="1 2" key="1">
    <citation type="journal article" date="2019" name="Commun. Biol.">
        <title>The bagworm genome reveals a unique fibroin gene that provides high tensile strength.</title>
        <authorList>
            <person name="Kono N."/>
            <person name="Nakamura H."/>
            <person name="Ohtoshi R."/>
            <person name="Tomita M."/>
            <person name="Numata K."/>
            <person name="Arakawa K."/>
        </authorList>
    </citation>
    <scope>NUCLEOTIDE SEQUENCE [LARGE SCALE GENOMIC DNA]</scope>
</reference>
<protein>
    <submittedName>
        <fullName evidence="1">Uncharacterized protein</fullName>
    </submittedName>
</protein>
<dbReference type="Proteomes" id="UP000299102">
    <property type="component" value="Unassembled WGS sequence"/>
</dbReference>
<organism evidence="1 2">
    <name type="scientific">Eumeta variegata</name>
    <name type="common">Bagworm moth</name>
    <name type="synonym">Eumeta japonica</name>
    <dbReference type="NCBI Taxonomy" id="151549"/>
    <lineage>
        <taxon>Eukaryota</taxon>
        <taxon>Metazoa</taxon>
        <taxon>Ecdysozoa</taxon>
        <taxon>Arthropoda</taxon>
        <taxon>Hexapoda</taxon>
        <taxon>Insecta</taxon>
        <taxon>Pterygota</taxon>
        <taxon>Neoptera</taxon>
        <taxon>Endopterygota</taxon>
        <taxon>Lepidoptera</taxon>
        <taxon>Glossata</taxon>
        <taxon>Ditrysia</taxon>
        <taxon>Tineoidea</taxon>
        <taxon>Psychidae</taxon>
        <taxon>Oiketicinae</taxon>
        <taxon>Eumeta</taxon>
    </lineage>
</organism>
<dbReference type="EMBL" id="BGZK01000240">
    <property type="protein sequence ID" value="GBP31028.1"/>
    <property type="molecule type" value="Genomic_DNA"/>
</dbReference>
<dbReference type="AlphaFoldDB" id="A0A4C1UX47"/>
<name>A0A4C1UX47_EUMVA</name>
<keyword evidence="2" id="KW-1185">Reference proteome</keyword>
<evidence type="ECO:0000313" key="1">
    <source>
        <dbReference type="EMBL" id="GBP31028.1"/>
    </source>
</evidence>
<accession>A0A4C1UX47</accession>
<gene>
    <name evidence="1" type="ORF">EVAR_81928_1</name>
</gene>
<evidence type="ECO:0000313" key="2">
    <source>
        <dbReference type="Proteomes" id="UP000299102"/>
    </source>
</evidence>
<proteinExistence type="predicted"/>
<comment type="caution">
    <text evidence="1">The sequence shown here is derived from an EMBL/GenBank/DDBJ whole genome shotgun (WGS) entry which is preliminary data.</text>
</comment>
<sequence length="207" mass="23684">MKAGKIAGCDSFVRDTETVAARREVTGPKVSPTRSAVMNSSENLRARTAQRPKLCHSELAANDILRRCYAPRPFLLLRRVPISRHCDAFVTNFMATKFRAVSMQHRDIPVYIFRQDEPVLGVGGMQKGTLVFFKYDIVPGQPSFSRSPSNLPREYEIPIKKRMPPTSGITRRRTPPSCEKWRDLRATLHYLKATVEDCQRVGRKQHW</sequence>